<evidence type="ECO:0000313" key="2">
    <source>
        <dbReference type="EMBL" id="CAD8551399.1"/>
    </source>
</evidence>
<evidence type="ECO:0000256" key="1">
    <source>
        <dbReference type="SAM" id="MobiDB-lite"/>
    </source>
</evidence>
<evidence type="ECO:0008006" key="3">
    <source>
        <dbReference type="Google" id="ProtNLM"/>
    </source>
</evidence>
<proteinExistence type="predicted"/>
<name>A0A7S0JH32_9EUKA</name>
<gene>
    <name evidence="2" type="ORF">CLEP1334_LOCUS26689</name>
</gene>
<dbReference type="AlphaFoldDB" id="A0A7S0JH32"/>
<accession>A0A7S0JH32</accession>
<dbReference type="EMBL" id="HBER01053371">
    <property type="protein sequence ID" value="CAD8551399.1"/>
    <property type="molecule type" value="Transcribed_RNA"/>
</dbReference>
<sequence>MSQWAGSFDCAGECHRKRLVGSEFSKAMLEKRRKDASLPIRCKSCVEEAAVREREQAAKRQAERIAEGAGGDKFCQDQHTCSACEIVLPASAFNRTQLSKGTEKQRCQQCVGRSEQEASAAVEERQKVALADAKAALRRAEASGSVVEKLTASATHAALEAERVTGLKPVILGRGGRGRGRGSWRGRAGGGRS</sequence>
<protein>
    <recommendedName>
        <fullName evidence="3">Stc1 domain-containing protein</fullName>
    </recommendedName>
</protein>
<feature type="region of interest" description="Disordered" evidence="1">
    <location>
        <begin position="171"/>
        <end position="193"/>
    </location>
</feature>
<reference evidence="2" key="1">
    <citation type="submission" date="2021-01" db="EMBL/GenBank/DDBJ databases">
        <authorList>
            <person name="Corre E."/>
            <person name="Pelletier E."/>
            <person name="Niang G."/>
            <person name="Scheremetjew M."/>
            <person name="Finn R."/>
            <person name="Kale V."/>
            <person name="Holt S."/>
            <person name="Cochrane G."/>
            <person name="Meng A."/>
            <person name="Brown T."/>
            <person name="Cohen L."/>
        </authorList>
    </citation>
    <scope>NUCLEOTIDE SEQUENCE</scope>
    <source>
        <strain evidence="2">RCC1130</strain>
    </source>
</reference>
<organism evidence="2">
    <name type="scientific">Calcidiscus leptoporus</name>
    <dbReference type="NCBI Taxonomy" id="127549"/>
    <lineage>
        <taxon>Eukaryota</taxon>
        <taxon>Haptista</taxon>
        <taxon>Haptophyta</taxon>
        <taxon>Prymnesiophyceae</taxon>
        <taxon>Coccolithales</taxon>
        <taxon>Calcidiscaceae</taxon>
        <taxon>Calcidiscus</taxon>
    </lineage>
</organism>